<evidence type="ECO:0000256" key="8">
    <source>
        <dbReference type="ARBA" id="ARBA00022840"/>
    </source>
</evidence>
<dbReference type="InterPro" id="IPR011545">
    <property type="entry name" value="DEAD/DEAH_box_helicase_dom"/>
</dbReference>
<keyword evidence="3" id="KW-0540">Nuclease</keyword>
<evidence type="ECO:0000256" key="1">
    <source>
        <dbReference type="ARBA" id="ARBA00006847"/>
    </source>
</evidence>
<keyword evidence="4" id="KW-0479">Metal-binding</keyword>
<dbReference type="InterPro" id="IPR014001">
    <property type="entry name" value="Helicase_ATP-bd"/>
</dbReference>
<dbReference type="InterPro" id="IPR038257">
    <property type="entry name" value="CRISPR-assoc_Cas3_HD_sf"/>
</dbReference>
<dbReference type="PROSITE" id="PS51192">
    <property type="entry name" value="HELICASE_ATP_BIND_1"/>
    <property type="match status" value="1"/>
</dbReference>
<keyword evidence="7" id="KW-0347">Helicase</keyword>
<dbReference type="eggNOG" id="COG1203">
    <property type="taxonomic scope" value="Bacteria"/>
</dbReference>
<evidence type="ECO:0000256" key="9">
    <source>
        <dbReference type="ARBA" id="ARBA00023118"/>
    </source>
</evidence>
<dbReference type="NCBIfam" id="TIGR01596">
    <property type="entry name" value="cas3_HD"/>
    <property type="match status" value="1"/>
</dbReference>
<evidence type="ECO:0000256" key="3">
    <source>
        <dbReference type="ARBA" id="ARBA00022722"/>
    </source>
</evidence>
<dbReference type="InterPro" id="IPR054712">
    <property type="entry name" value="Cas3-like_dom"/>
</dbReference>
<protein>
    <submittedName>
        <fullName evidence="12">CRISPR-associated HD domain protein</fullName>
    </submittedName>
</protein>
<gene>
    <name evidence="12" type="ordered locus">Rpdx1_3110</name>
</gene>
<dbReference type="Gene3D" id="3.40.50.300">
    <property type="entry name" value="P-loop containing nucleotide triphosphate hydrolases"/>
    <property type="match status" value="2"/>
</dbReference>
<dbReference type="SMART" id="SM00487">
    <property type="entry name" value="DEXDc"/>
    <property type="match status" value="1"/>
</dbReference>
<evidence type="ECO:0000313" key="13">
    <source>
        <dbReference type="Proteomes" id="UP000001402"/>
    </source>
</evidence>
<comment type="similarity">
    <text evidence="1">In the N-terminal section; belongs to the CRISPR-associated nuclease Cas3-HD family.</text>
</comment>
<dbReference type="InterPro" id="IPR006674">
    <property type="entry name" value="HD_domain"/>
</dbReference>
<evidence type="ECO:0000256" key="2">
    <source>
        <dbReference type="ARBA" id="ARBA00009046"/>
    </source>
</evidence>
<dbReference type="STRING" id="652103.Rpdx1_3110"/>
<dbReference type="KEGG" id="rpx:Rpdx1_3110"/>
<name>E6VMT8_RHOPX</name>
<dbReference type="Gene3D" id="1.10.3210.30">
    <property type="match status" value="1"/>
</dbReference>
<dbReference type="Proteomes" id="UP000001402">
    <property type="component" value="Chromosome"/>
</dbReference>
<dbReference type="Pfam" id="PF22590">
    <property type="entry name" value="Cas3-like_C_2"/>
    <property type="match status" value="1"/>
</dbReference>
<keyword evidence="6" id="KW-0378">Hydrolase</keyword>
<dbReference type="AlphaFoldDB" id="E6VMT8"/>
<evidence type="ECO:0000313" key="12">
    <source>
        <dbReference type="EMBL" id="ADU44690.1"/>
    </source>
</evidence>
<dbReference type="SUPFAM" id="SSF109604">
    <property type="entry name" value="HD-domain/PDEase-like"/>
    <property type="match status" value="1"/>
</dbReference>
<dbReference type="NCBIfam" id="TIGR01587">
    <property type="entry name" value="cas3_core"/>
    <property type="match status" value="1"/>
</dbReference>
<evidence type="ECO:0000256" key="4">
    <source>
        <dbReference type="ARBA" id="ARBA00022723"/>
    </source>
</evidence>
<dbReference type="GO" id="GO:0046872">
    <property type="term" value="F:metal ion binding"/>
    <property type="evidence" value="ECO:0007669"/>
    <property type="project" value="UniProtKB-KW"/>
</dbReference>
<evidence type="ECO:0000259" key="10">
    <source>
        <dbReference type="PROSITE" id="PS51192"/>
    </source>
</evidence>
<dbReference type="GO" id="GO:0005524">
    <property type="term" value="F:ATP binding"/>
    <property type="evidence" value="ECO:0007669"/>
    <property type="project" value="UniProtKB-KW"/>
</dbReference>
<comment type="similarity">
    <text evidence="2">In the central section; belongs to the CRISPR-associated helicase Cas3 family.</text>
</comment>
<dbReference type="GO" id="GO:0004518">
    <property type="term" value="F:nuclease activity"/>
    <property type="evidence" value="ECO:0007669"/>
    <property type="project" value="UniProtKB-KW"/>
</dbReference>
<dbReference type="Pfam" id="PF00270">
    <property type="entry name" value="DEAD"/>
    <property type="match status" value="1"/>
</dbReference>
<dbReference type="OrthoDB" id="9810236at2"/>
<organism evidence="12 13">
    <name type="scientific">Rhodopseudomonas palustris (strain DX-1)</name>
    <dbReference type="NCBI Taxonomy" id="652103"/>
    <lineage>
        <taxon>Bacteria</taxon>
        <taxon>Pseudomonadati</taxon>
        <taxon>Pseudomonadota</taxon>
        <taxon>Alphaproteobacteria</taxon>
        <taxon>Hyphomicrobiales</taxon>
        <taxon>Nitrobacteraceae</taxon>
        <taxon>Rhodopseudomonas</taxon>
    </lineage>
</organism>
<feature type="domain" description="HD Cas3-type" evidence="11">
    <location>
        <begin position="10"/>
        <end position="180"/>
    </location>
</feature>
<dbReference type="GO" id="GO:0051607">
    <property type="term" value="P:defense response to virus"/>
    <property type="evidence" value="ECO:0007669"/>
    <property type="project" value="UniProtKB-KW"/>
</dbReference>
<dbReference type="BioCyc" id="RPAL652103:RPDX1_RS15335-MONOMER"/>
<dbReference type="SUPFAM" id="SSF52540">
    <property type="entry name" value="P-loop containing nucleoside triphosphate hydrolases"/>
    <property type="match status" value="1"/>
</dbReference>
<evidence type="ECO:0000259" key="11">
    <source>
        <dbReference type="PROSITE" id="PS51643"/>
    </source>
</evidence>
<proteinExistence type="inferred from homology"/>
<dbReference type="InterPro" id="IPR027417">
    <property type="entry name" value="P-loop_NTPase"/>
</dbReference>
<feature type="domain" description="Helicase ATP-binding" evidence="10">
    <location>
        <begin position="241"/>
        <end position="437"/>
    </location>
</feature>
<dbReference type="CDD" id="cd17930">
    <property type="entry name" value="DEXHc_cas3"/>
    <property type="match status" value="1"/>
</dbReference>
<reference evidence="12" key="1">
    <citation type="submission" date="2010-12" db="EMBL/GenBank/DDBJ databases">
        <title>Complete sequence of Rhodopseudomonas palustris DX-1.</title>
        <authorList>
            <consortium name="US DOE Joint Genome Institute"/>
            <person name="Lucas S."/>
            <person name="Copeland A."/>
            <person name="Lapidus A."/>
            <person name="Cheng J.-F."/>
            <person name="Goodwin L."/>
            <person name="Pitluck S."/>
            <person name="Misra M."/>
            <person name="Chertkov O."/>
            <person name="Detter J.C."/>
            <person name="Han C."/>
            <person name="Tapia R."/>
            <person name="Land M."/>
            <person name="Hauser L."/>
            <person name="Kyrpides N."/>
            <person name="Ivanova N."/>
            <person name="Ovchinnikova G."/>
            <person name="Logan B."/>
            <person name="Oda Y."/>
            <person name="Harwood C."/>
            <person name="Woyke T."/>
        </authorList>
    </citation>
    <scope>NUCLEOTIDE SEQUENCE [LARGE SCALE GENOMIC DNA]</scope>
    <source>
        <strain evidence="12">DX-1</strain>
    </source>
</reference>
<keyword evidence="9" id="KW-0051">Antiviral defense</keyword>
<dbReference type="InterPro" id="IPR006483">
    <property type="entry name" value="CRISPR-assoc_Cas3_HD"/>
</dbReference>
<keyword evidence="5" id="KW-0547">Nucleotide-binding</keyword>
<dbReference type="GO" id="GO:0003676">
    <property type="term" value="F:nucleic acid binding"/>
    <property type="evidence" value="ECO:0007669"/>
    <property type="project" value="InterPro"/>
</dbReference>
<keyword evidence="8" id="KW-0067">ATP-binding</keyword>
<dbReference type="PROSITE" id="PS51643">
    <property type="entry name" value="HD_CAS3"/>
    <property type="match status" value="1"/>
</dbReference>
<dbReference type="EMBL" id="CP002418">
    <property type="protein sequence ID" value="ADU44690.1"/>
    <property type="molecule type" value="Genomic_DNA"/>
</dbReference>
<dbReference type="CDD" id="cd09641">
    <property type="entry name" value="Cas3''_I"/>
    <property type="match status" value="1"/>
</dbReference>
<evidence type="ECO:0000256" key="5">
    <source>
        <dbReference type="ARBA" id="ARBA00022741"/>
    </source>
</evidence>
<dbReference type="HOGENOM" id="CLU_010123_0_0_5"/>
<accession>E6VMT8</accession>
<sequence length="772" mass="84674">MHFAHSTPTSEDDWEPLPRHLHEVAKLARQFGAKFGGGNAAEIAGRLHDLGKYSAAFQHYLRGQRPRGVDHATAGAQEVVKLGTGINGLIARLLACGIAGHHGGLPDPLGAGSLDDRLKKSVEPLDPIWRSEVACEASPLMPAPFELYKGAQQPGPPRQAFQFAFLGRMLFSCLVDADFLCTEAFYAAVEGRPVDRDWPRLPQIVDGLIARFDGYMADKQQRARHGQLNTLRRDILAHVRSKAELPRGVFTLNVPTGGGKTLASLAFALNHAKRHQMDRIIYAIPFTAIIEQTAGVFRDAIGDETLLEHHSAIELDALDIKADNGEARGIDDGARDGKLRLAAENWAAPVIVTTNVQLFESLFANRTSRCRKLHNLANAVIVLDEAQTIPRNVLLPCIAALDELARNYGCTVVLCTATQPALGADRFTGGLQLSPDSELAPNPEQLHTALRRTTQRLAGEWSDDQLLDDIAQSGSAQALVIVNSRRHARALYEAGKRRAVEGLLHLTTRQIPADRRAILAEIRQRLANDAPCVVIATSLVEAGVDLDFPRVWRAEAGLDQLAQAAGRCNREGRAPADVSIVTIFKPAAAEPPPEIHGLVGDTYRILENHEGDLFSPEAMEAYFNEVYWRLQDGLDRIHIPDADGRKVPAKTMDQFTVSAGQPHFAYRTVGEAFRLIESGMAPVIVPTDAEALDTLAALRGGLPPVVAARRLRHYLVQVPPRERERMIANGHVRYFTAERFGEQFAVLETASLYSAEIGLRWEDADEFTWAIV</sequence>
<evidence type="ECO:0000256" key="6">
    <source>
        <dbReference type="ARBA" id="ARBA00022801"/>
    </source>
</evidence>
<dbReference type="Pfam" id="PF01966">
    <property type="entry name" value="HD"/>
    <property type="match status" value="1"/>
</dbReference>
<dbReference type="GO" id="GO:0016787">
    <property type="term" value="F:hydrolase activity"/>
    <property type="evidence" value="ECO:0007669"/>
    <property type="project" value="UniProtKB-KW"/>
</dbReference>
<evidence type="ECO:0000256" key="7">
    <source>
        <dbReference type="ARBA" id="ARBA00022806"/>
    </source>
</evidence>
<dbReference type="InterPro" id="IPR006474">
    <property type="entry name" value="Helicase_Cas3_CRISPR-ass_core"/>
</dbReference>
<dbReference type="GO" id="GO:0004386">
    <property type="term" value="F:helicase activity"/>
    <property type="evidence" value="ECO:0007669"/>
    <property type="project" value="UniProtKB-KW"/>
</dbReference>